<reference evidence="1 2" key="1">
    <citation type="submission" date="2022-06" db="EMBL/GenBank/DDBJ databases">
        <title>Mesorhizobium sp. strain RP14 Genome sequencing and assembly.</title>
        <authorList>
            <person name="Kim I."/>
        </authorList>
    </citation>
    <scope>NUCLEOTIDE SEQUENCE [LARGE SCALE GENOMIC DNA]</scope>
    <source>
        <strain evidence="2">RP14(2022)</strain>
    </source>
</reference>
<organism evidence="1 2">
    <name type="scientific">Mesorhizobium liriopis</name>
    <dbReference type="NCBI Taxonomy" id="2953882"/>
    <lineage>
        <taxon>Bacteria</taxon>
        <taxon>Pseudomonadati</taxon>
        <taxon>Pseudomonadota</taxon>
        <taxon>Alphaproteobacteria</taxon>
        <taxon>Hyphomicrobiales</taxon>
        <taxon>Phyllobacteriaceae</taxon>
        <taxon>Mesorhizobium</taxon>
    </lineage>
</organism>
<keyword evidence="2" id="KW-1185">Reference proteome</keyword>
<protein>
    <submittedName>
        <fullName evidence="1">Uncharacterized protein</fullName>
    </submittedName>
</protein>
<name>A0ABT1C059_9HYPH</name>
<evidence type="ECO:0000313" key="1">
    <source>
        <dbReference type="EMBL" id="MCO6048219.1"/>
    </source>
</evidence>
<dbReference type="Proteomes" id="UP001205906">
    <property type="component" value="Unassembled WGS sequence"/>
</dbReference>
<proteinExistence type="predicted"/>
<evidence type="ECO:0000313" key="2">
    <source>
        <dbReference type="Proteomes" id="UP001205906"/>
    </source>
</evidence>
<comment type="caution">
    <text evidence="1">The sequence shown here is derived from an EMBL/GenBank/DDBJ whole genome shotgun (WGS) entry which is preliminary data.</text>
</comment>
<dbReference type="EMBL" id="JAMXQS010000001">
    <property type="protein sequence ID" value="MCO6048219.1"/>
    <property type="molecule type" value="Genomic_DNA"/>
</dbReference>
<gene>
    <name evidence="1" type="ORF">NGM99_00250</name>
</gene>
<sequence length="250" mass="28203">MTWPYEDDLTAEEAAHMLTYELQIHLSAEALMAMVAHGRGPAAELNEHGLRFSRLDVKRWALMQSLRKEEMQRREPPLVVRPYVNQFVQPPGVLLIAFEGQAANVLHNKLTGHGFKVLDLLSCVPACELLQSGLVESFVLQVDNLNVDLAIALNEMARARGVPRVNVNAMLGPFPFEKDERNLPIRYPFDTEEIIAMLIGQMPYPKRKQVRPTFGPNLQIGRRDIMLSDCICRHSHDPCPVHTPPDALKA</sequence>
<dbReference type="RefSeq" id="WP_252815043.1">
    <property type="nucleotide sequence ID" value="NZ_JAMXQS010000001.1"/>
</dbReference>
<accession>A0ABT1C059</accession>